<dbReference type="PANTHER" id="PTHR34987:SF2">
    <property type="entry name" value="B, PUTATIVE (AFU_ORTHOLOGUE AFUA_7G05040)-RELATED"/>
    <property type="match status" value="1"/>
</dbReference>
<name>A0A5J4PCV0_9ZZZZ</name>
<evidence type="ECO:0000259" key="1">
    <source>
        <dbReference type="Pfam" id="PF17389"/>
    </source>
</evidence>
<dbReference type="InterPro" id="IPR008928">
    <property type="entry name" value="6-hairpin_glycosidase_sf"/>
</dbReference>
<dbReference type="AlphaFoldDB" id="A0A5J4PCV0"/>
<evidence type="ECO:0000313" key="2">
    <source>
        <dbReference type="EMBL" id="KAA6307132.1"/>
    </source>
</evidence>
<proteinExistence type="predicted"/>
<dbReference type="Pfam" id="PF17389">
    <property type="entry name" value="Bac_rhamnosid6H"/>
    <property type="match status" value="1"/>
</dbReference>
<sequence length="239" mass="27561">RCFNWSRPSEGITASRYPSRVAQYIPPFSMYWINMVHDYWMHRDDDAFVRENLPGVKSILEWFAAKVDPKTGMLGAVPHWNFVDWAPQWQWSNARPLGGVPPGGITGGSATLTLQLAYTLTDAVELLEAFGEPELAAKYNTLYQSLIRNTWTYCWDENRQLLSDDINRTSYSQHANIMGILSGTVPQEKQQALFKKLDTDPALIQATFYYRFYLFRALKKVGLAERYTEMLKPWDDMIA</sequence>
<dbReference type="GO" id="GO:0005975">
    <property type="term" value="P:carbohydrate metabolic process"/>
    <property type="evidence" value="ECO:0007669"/>
    <property type="project" value="InterPro"/>
</dbReference>
<gene>
    <name evidence="2" type="ORF">EZS27_041202</name>
</gene>
<feature type="non-terminal residue" evidence="2">
    <location>
        <position position="239"/>
    </location>
</feature>
<dbReference type="PANTHER" id="PTHR34987">
    <property type="entry name" value="C, PUTATIVE (AFU_ORTHOLOGUE AFUA_3G02880)-RELATED"/>
    <property type="match status" value="1"/>
</dbReference>
<comment type="caution">
    <text evidence="2">The sequence shown here is derived from an EMBL/GenBank/DDBJ whole genome shotgun (WGS) entry which is preliminary data.</text>
</comment>
<reference evidence="2" key="1">
    <citation type="submission" date="2019-03" db="EMBL/GenBank/DDBJ databases">
        <title>Single cell metagenomics reveals metabolic interactions within the superorganism composed of flagellate Streblomastix strix and complex community of Bacteroidetes bacteria on its surface.</title>
        <authorList>
            <person name="Treitli S.C."/>
            <person name="Kolisko M."/>
            <person name="Husnik F."/>
            <person name="Keeling P."/>
            <person name="Hampl V."/>
        </authorList>
    </citation>
    <scope>NUCLEOTIDE SEQUENCE</scope>
    <source>
        <strain evidence="2">STM</strain>
    </source>
</reference>
<dbReference type="InterPro" id="IPR035396">
    <property type="entry name" value="Bac_rhamnosid6H"/>
</dbReference>
<feature type="domain" description="Alpha-L-rhamnosidase six-hairpin glycosidase" evidence="1">
    <location>
        <begin position="28"/>
        <end position="232"/>
    </location>
</feature>
<protein>
    <recommendedName>
        <fullName evidence="1">Alpha-L-rhamnosidase six-hairpin glycosidase domain-containing protein</fullName>
    </recommendedName>
</protein>
<dbReference type="InterPro" id="IPR012341">
    <property type="entry name" value="6hp_glycosidase-like_sf"/>
</dbReference>
<dbReference type="EMBL" id="SNRY01009390">
    <property type="protein sequence ID" value="KAA6307132.1"/>
    <property type="molecule type" value="Genomic_DNA"/>
</dbReference>
<organism evidence="2">
    <name type="scientific">termite gut metagenome</name>
    <dbReference type="NCBI Taxonomy" id="433724"/>
    <lineage>
        <taxon>unclassified sequences</taxon>
        <taxon>metagenomes</taxon>
        <taxon>organismal metagenomes</taxon>
    </lineage>
</organism>
<feature type="non-terminal residue" evidence="2">
    <location>
        <position position="1"/>
    </location>
</feature>
<dbReference type="SUPFAM" id="SSF48208">
    <property type="entry name" value="Six-hairpin glycosidases"/>
    <property type="match status" value="1"/>
</dbReference>
<dbReference type="Gene3D" id="1.50.10.10">
    <property type="match status" value="1"/>
</dbReference>
<accession>A0A5J4PCV0</accession>